<proteinExistence type="predicted"/>
<sequence>MDYPTLGPWVCDFIEERFVYGPGSMQGMPVVLDEDQKEILWYAYEHFPRGHTEYGEDRSGRRRFQRVAMSVRKGSAKTELLAWVVAAEIHPEAPVRFAGYDATLLGGMKSGRPVTNPYVPMLAYTKDQVSELGYGALQSILETCDDSHLFKITDKEIVRLNSAGRPDGKAVPLAGTPGALDGARTTMQALDETHRLHLPNHKAAIETMLNNLPKRPLEDPWQFSTTTAGEPGQDSYAEDEYREGMENWEGRKSSKGFFFMHRQANDGAKFDTMENRIKAIREATGPGVLSWGSKQIIGIAEMWDREGADKQYLERVWANRWTQTDAQAFDRDQFAALGDPSLKIPDGAFITLGFDGAVRDDSTAIVATDIRTGVQNILGLWERPADLGNDEDGRPLDWRVPEQEVMDTFTDAFKRFEVWRLYADPPHWMELIGKLGGLYPDQVVEFWTKNLNQMYYAIKNYQIAVENGDMAFDGDPDFVRHAGNAGKRMDRGVDEDNQPKFRLAKIEQKRKFDAIVAAILSWEARMDALAAGAEPEPKQYMPERVR</sequence>
<organism evidence="1 2">
    <name type="scientific">Rhodococcus phage ChewyVIII</name>
    <dbReference type="NCBI Taxonomy" id="1887657"/>
    <lineage>
        <taxon>Viruses</taxon>
        <taxon>Duplodnaviria</taxon>
        <taxon>Heunggongvirae</taxon>
        <taxon>Uroviricota</taxon>
        <taxon>Caudoviricetes</taxon>
        <taxon>Chewyvirus</taxon>
        <taxon>Chewyvirus chewyVIII</taxon>
    </lineage>
</organism>
<evidence type="ECO:0000313" key="1">
    <source>
        <dbReference type="EMBL" id="AON97460.1"/>
    </source>
</evidence>
<name>A0A1C9EI82_9CAUD</name>
<dbReference type="Proteomes" id="UP000221751">
    <property type="component" value="Segment"/>
</dbReference>
<dbReference type="GeneID" id="80018737"/>
<keyword evidence="2" id="KW-1185">Reference proteome</keyword>
<dbReference type="RefSeq" id="YP_010754155.1">
    <property type="nucleotide sequence ID" value="NC_073456.1"/>
</dbReference>
<protein>
    <submittedName>
        <fullName evidence="1">Terminase large subunit</fullName>
    </submittedName>
</protein>
<reference evidence="2" key="1">
    <citation type="submission" date="2016-07" db="EMBL/GenBank/DDBJ databases">
        <authorList>
            <person name="Florea S."/>
            <person name="Webb J.S."/>
            <person name="Jaromczyk J."/>
            <person name="Schardl C.L."/>
        </authorList>
    </citation>
    <scope>NUCLEOTIDE SEQUENCE [LARGE SCALE GENOMIC DNA]</scope>
</reference>
<accession>A0A1C9EI82</accession>
<gene>
    <name evidence="1" type="primary">38</name>
    <name evidence="1" type="ORF">SEA_CHEWYVIII_38</name>
</gene>
<evidence type="ECO:0000313" key="2">
    <source>
        <dbReference type="Proteomes" id="UP000221751"/>
    </source>
</evidence>
<dbReference type="KEGG" id="vg:80018737"/>
<dbReference type="EMBL" id="KX557288">
    <property type="protein sequence ID" value="AON97460.1"/>
    <property type="molecule type" value="Genomic_DNA"/>
</dbReference>